<dbReference type="PROSITE" id="PS00061">
    <property type="entry name" value="ADH_SHORT"/>
    <property type="match status" value="1"/>
</dbReference>
<dbReference type="EMBL" id="CAJNDS010001569">
    <property type="protein sequence ID" value="CAE7265874.1"/>
    <property type="molecule type" value="Genomic_DNA"/>
</dbReference>
<keyword evidence="5" id="KW-1185">Reference proteome</keyword>
<dbReference type="FunFam" id="3.40.50.720:FF:000047">
    <property type="entry name" value="NADP-dependent L-serine/L-allo-threonine dehydrogenase"/>
    <property type="match status" value="1"/>
</dbReference>
<gene>
    <name evidence="4" type="ORF">SNAT2548_LOCUS14054</name>
</gene>
<evidence type="ECO:0000256" key="1">
    <source>
        <dbReference type="ARBA" id="ARBA00006484"/>
    </source>
</evidence>
<accession>A0A812MKU5</accession>
<dbReference type="InterPro" id="IPR036291">
    <property type="entry name" value="NAD(P)-bd_dom_sf"/>
</dbReference>
<dbReference type="Pfam" id="PF00106">
    <property type="entry name" value="adh_short"/>
    <property type="match status" value="1"/>
</dbReference>
<dbReference type="AlphaFoldDB" id="A0A812MKU5"/>
<proteinExistence type="inferred from homology"/>
<dbReference type="PANTHER" id="PTHR42901:SF1">
    <property type="entry name" value="ALCOHOL DEHYDROGENASE"/>
    <property type="match status" value="1"/>
</dbReference>
<dbReference type="InterPro" id="IPR020904">
    <property type="entry name" value="Sc_DH/Rdtase_CS"/>
</dbReference>
<protein>
    <submittedName>
        <fullName evidence="4">Uncharacterized protein</fullName>
    </submittedName>
</protein>
<evidence type="ECO:0000256" key="2">
    <source>
        <dbReference type="ARBA" id="ARBA00023002"/>
    </source>
</evidence>
<evidence type="ECO:0000313" key="4">
    <source>
        <dbReference type="EMBL" id="CAE7265874.1"/>
    </source>
</evidence>
<dbReference type="Proteomes" id="UP000604046">
    <property type="component" value="Unassembled WGS sequence"/>
</dbReference>
<dbReference type="SUPFAM" id="SSF51735">
    <property type="entry name" value="NAD(P)-binding Rossmann-fold domains"/>
    <property type="match status" value="1"/>
</dbReference>
<dbReference type="OrthoDB" id="427258at2759"/>
<sequence>MASSLYQPLDLRGCCVLITGATAGIGRATAWRYAELGCKLAICGRRSELLEELKNQLVEKFPGLPAPITVALDVQDCDKIAKLPDQLKDAGMPDVDILVNNAGLALGVASAIENELANIQTMLATNVQAVMLLVATFGPKMKDRGQGHIVNISSVAGHECYVGGSAYCATKHAVNAFTIATRHDLAGTPIRVTAISPGMVETDFSKVRFGGDDSKAAKVYENIVPLVAEDIADQIIYATTRPRHVQIADIISYATNQVVRSHQYS</sequence>
<comment type="similarity">
    <text evidence="1 3">Belongs to the short-chain dehydrogenases/reductases (SDR) family.</text>
</comment>
<dbReference type="GO" id="GO:0016616">
    <property type="term" value="F:oxidoreductase activity, acting on the CH-OH group of donors, NAD or NADP as acceptor"/>
    <property type="evidence" value="ECO:0007669"/>
    <property type="project" value="UniProtKB-ARBA"/>
</dbReference>
<comment type="caution">
    <text evidence="4">The sequence shown here is derived from an EMBL/GenBank/DDBJ whole genome shotgun (WGS) entry which is preliminary data.</text>
</comment>
<reference evidence="4" key="1">
    <citation type="submission" date="2021-02" db="EMBL/GenBank/DDBJ databases">
        <authorList>
            <person name="Dougan E. K."/>
            <person name="Rhodes N."/>
            <person name="Thang M."/>
            <person name="Chan C."/>
        </authorList>
    </citation>
    <scope>NUCLEOTIDE SEQUENCE</scope>
</reference>
<evidence type="ECO:0000313" key="5">
    <source>
        <dbReference type="Proteomes" id="UP000604046"/>
    </source>
</evidence>
<keyword evidence="2" id="KW-0560">Oxidoreductase</keyword>
<dbReference type="Gene3D" id="3.40.50.720">
    <property type="entry name" value="NAD(P)-binding Rossmann-like Domain"/>
    <property type="match status" value="1"/>
</dbReference>
<organism evidence="4 5">
    <name type="scientific">Symbiodinium natans</name>
    <dbReference type="NCBI Taxonomy" id="878477"/>
    <lineage>
        <taxon>Eukaryota</taxon>
        <taxon>Sar</taxon>
        <taxon>Alveolata</taxon>
        <taxon>Dinophyceae</taxon>
        <taxon>Suessiales</taxon>
        <taxon>Symbiodiniaceae</taxon>
        <taxon>Symbiodinium</taxon>
    </lineage>
</organism>
<name>A0A812MKU5_9DINO</name>
<dbReference type="PANTHER" id="PTHR42901">
    <property type="entry name" value="ALCOHOL DEHYDROGENASE"/>
    <property type="match status" value="1"/>
</dbReference>
<dbReference type="PRINTS" id="PR00080">
    <property type="entry name" value="SDRFAMILY"/>
</dbReference>
<evidence type="ECO:0000256" key="3">
    <source>
        <dbReference type="RuleBase" id="RU000363"/>
    </source>
</evidence>
<dbReference type="PRINTS" id="PR00081">
    <property type="entry name" value="GDHRDH"/>
</dbReference>
<dbReference type="InterPro" id="IPR002347">
    <property type="entry name" value="SDR_fam"/>
</dbReference>